<gene>
    <name evidence="1" type="ORF">CGZ94_08285</name>
</gene>
<dbReference type="Gene3D" id="6.10.10.120">
    <property type="entry name" value="Antitoxin ParD1-like"/>
    <property type="match status" value="1"/>
</dbReference>
<protein>
    <submittedName>
        <fullName evidence="1">Uncharacterized protein</fullName>
    </submittedName>
</protein>
<dbReference type="RefSeq" id="WP_094405329.1">
    <property type="nucleotide sequence ID" value="NZ_NMVO01000012.1"/>
</dbReference>
<organism evidence="1 2">
    <name type="scientific">Enemella evansiae</name>
    <dbReference type="NCBI Taxonomy" id="2016499"/>
    <lineage>
        <taxon>Bacteria</taxon>
        <taxon>Bacillati</taxon>
        <taxon>Actinomycetota</taxon>
        <taxon>Actinomycetes</taxon>
        <taxon>Propionibacteriales</taxon>
        <taxon>Propionibacteriaceae</taxon>
        <taxon>Enemella</taxon>
    </lineage>
</organism>
<evidence type="ECO:0000313" key="2">
    <source>
        <dbReference type="Proteomes" id="UP000215896"/>
    </source>
</evidence>
<dbReference type="OrthoDB" id="9815501at2"/>
<dbReference type="AlphaFoldDB" id="A0A255GJN3"/>
<dbReference type="InterPro" id="IPR038296">
    <property type="entry name" value="ParD_sf"/>
</dbReference>
<comment type="caution">
    <text evidence="1">The sequence shown here is derived from an EMBL/GenBank/DDBJ whole genome shotgun (WGS) entry which is preliminary data.</text>
</comment>
<reference evidence="1 2" key="1">
    <citation type="submission" date="2017-07" db="EMBL/GenBank/DDBJ databases">
        <title>Draft whole genome sequences of clinical Proprionibacteriaceae strains.</title>
        <authorList>
            <person name="Bernier A.-M."/>
            <person name="Bernard K."/>
            <person name="Domingo M.-C."/>
        </authorList>
    </citation>
    <scope>NUCLEOTIDE SEQUENCE [LARGE SCALE GENOMIC DNA]</scope>
    <source>
        <strain evidence="1 2">NML 030167</strain>
    </source>
</reference>
<proteinExistence type="predicted"/>
<name>A0A255GJN3_9ACTN</name>
<dbReference type="Proteomes" id="UP000215896">
    <property type="component" value="Unassembled WGS sequence"/>
</dbReference>
<dbReference type="Pfam" id="PF03693">
    <property type="entry name" value="ParD_antitoxin"/>
    <property type="match status" value="1"/>
</dbReference>
<sequence length="46" mass="5066">MDADAVDDDREEPLSALRAALVLGEDSGEPEPFDFDEFVAVKKARE</sequence>
<dbReference type="EMBL" id="NMVO01000012">
    <property type="protein sequence ID" value="OYO14573.1"/>
    <property type="molecule type" value="Genomic_DNA"/>
</dbReference>
<keyword evidence="2" id="KW-1185">Reference proteome</keyword>
<dbReference type="InterPro" id="IPR022789">
    <property type="entry name" value="ParD"/>
</dbReference>
<accession>A0A255GJN3</accession>
<evidence type="ECO:0000313" key="1">
    <source>
        <dbReference type="EMBL" id="OYO14573.1"/>
    </source>
</evidence>